<dbReference type="AlphaFoldDB" id="A0A9W9TBV7"/>
<evidence type="ECO:0000259" key="1">
    <source>
        <dbReference type="PROSITE" id="PS50181"/>
    </source>
</evidence>
<dbReference type="GeneID" id="83206438"/>
<dbReference type="OrthoDB" id="4315807at2759"/>
<dbReference type="PROSITE" id="PS50181">
    <property type="entry name" value="FBOX"/>
    <property type="match status" value="1"/>
</dbReference>
<dbReference type="Pfam" id="PF00646">
    <property type="entry name" value="F-box"/>
    <property type="match status" value="1"/>
</dbReference>
<dbReference type="RefSeq" id="XP_058325702.1">
    <property type="nucleotide sequence ID" value="XM_058479134.1"/>
</dbReference>
<accession>A0A9W9TBV7</accession>
<protein>
    <recommendedName>
        <fullName evidence="1">F-box domain-containing protein</fullName>
    </recommendedName>
</protein>
<evidence type="ECO:0000313" key="2">
    <source>
        <dbReference type="EMBL" id="KAJ5216831.1"/>
    </source>
</evidence>
<proteinExistence type="predicted"/>
<name>A0A9W9TBV7_9EURO</name>
<sequence>MKVSSPYFIQESSLQTVLSRPRTTPYVFVVARFYLHYLTTNRTNSQQFGDARAPPIAQHRSRTKSAPSVICHDTSYTSLSMDHTERMKASFCDLPLEIWESIAVNLDLPDYLHFRALCRRTASLFGRKALISPLRNPRLKNMQALGNNHLEMQDKDKQFEPLHLISRSHILSQAYQENGLIPEVDGLAKLGASLKYIPCGDMVERAACSRNYKELLSWLIKHGASFQEVPGGINRLCLEAYEQGDWERFRWLFHRGGSLDILAGEVFHYPGSYRPRSRLACRSHRVSLKMALKEGARPDSHHEAWANVARSRRLKYSVTVGES</sequence>
<dbReference type="EMBL" id="JAPQKS010000008">
    <property type="protein sequence ID" value="KAJ5216831.1"/>
    <property type="molecule type" value="Genomic_DNA"/>
</dbReference>
<keyword evidence="3" id="KW-1185">Reference proteome</keyword>
<comment type="caution">
    <text evidence="2">The sequence shown here is derived from an EMBL/GenBank/DDBJ whole genome shotgun (WGS) entry which is preliminary data.</text>
</comment>
<reference evidence="2" key="2">
    <citation type="journal article" date="2023" name="IMA Fungus">
        <title>Comparative genomic study of the Penicillium genus elucidates a diverse pangenome and 15 lateral gene transfer events.</title>
        <authorList>
            <person name="Petersen C."/>
            <person name="Sorensen T."/>
            <person name="Nielsen M.R."/>
            <person name="Sondergaard T.E."/>
            <person name="Sorensen J.L."/>
            <person name="Fitzpatrick D.A."/>
            <person name="Frisvad J.C."/>
            <person name="Nielsen K.L."/>
        </authorList>
    </citation>
    <scope>NUCLEOTIDE SEQUENCE</scope>
    <source>
        <strain evidence="2">IBT 19713</strain>
    </source>
</reference>
<dbReference type="InterPro" id="IPR001810">
    <property type="entry name" value="F-box_dom"/>
</dbReference>
<evidence type="ECO:0000313" key="3">
    <source>
        <dbReference type="Proteomes" id="UP001150941"/>
    </source>
</evidence>
<organism evidence="2 3">
    <name type="scientific">Penicillium chermesinum</name>
    <dbReference type="NCBI Taxonomy" id="63820"/>
    <lineage>
        <taxon>Eukaryota</taxon>
        <taxon>Fungi</taxon>
        <taxon>Dikarya</taxon>
        <taxon>Ascomycota</taxon>
        <taxon>Pezizomycotina</taxon>
        <taxon>Eurotiomycetes</taxon>
        <taxon>Eurotiomycetidae</taxon>
        <taxon>Eurotiales</taxon>
        <taxon>Aspergillaceae</taxon>
        <taxon>Penicillium</taxon>
    </lineage>
</organism>
<reference evidence="2" key="1">
    <citation type="submission" date="2022-11" db="EMBL/GenBank/DDBJ databases">
        <authorList>
            <person name="Petersen C."/>
        </authorList>
    </citation>
    <scope>NUCLEOTIDE SEQUENCE</scope>
    <source>
        <strain evidence="2">IBT 19713</strain>
    </source>
</reference>
<gene>
    <name evidence="2" type="ORF">N7468_009839</name>
</gene>
<dbReference type="Proteomes" id="UP001150941">
    <property type="component" value="Unassembled WGS sequence"/>
</dbReference>
<feature type="domain" description="F-box" evidence="1">
    <location>
        <begin position="88"/>
        <end position="134"/>
    </location>
</feature>